<evidence type="ECO:0000313" key="3">
    <source>
        <dbReference type="WBParaSite" id="Pan_g21559.t1"/>
    </source>
</evidence>
<dbReference type="WBParaSite" id="Pan_g21559.t1">
    <property type="protein sequence ID" value="Pan_g21559.t1"/>
    <property type="gene ID" value="Pan_g21559"/>
</dbReference>
<sequence length="108" mass="12304">MMPVTDRGYEASESEWGTPKEDPIAACERAKRRGVRAPPEAPPSPPTLTPESEAESEAVFAKMRYTAGEVIRCFRRPRMPRTLLQKVEDARTEFMLYESNSTNKDRNQ</sequence>
<accession>A0A7E4VIG8</accession>
<proteinExistence type="predicted"/>
<dbReference type="Proteomes" id="UP000492821">
    <property type="component" value="Unassembled WGS sequence"/>
</dbReference>
<dbReference type="AlphaFoldDB" id="A0A7E4VIG8"/>
<feature type="compositionally biased region" description="Pro residues" evidence="1">
    <location>
        <begin position="39"/>
        <end position="48"/>
    </location>
</feature>
<feature type="region of interest" description="Disordered" evidence="1">
    <location>
        <begin position="1"/>
        <end position="56"/>
    </location>
</feature>
<reference evidence="3" key="2">
    <citation type="submission" date="2020-10" db="UniProtKB">
        <authorList>
            <consortium name="WormBaseParasite"/>
        </authorList>
    </citation>
    <scope>IDENTIFICATION</scope>
</reference>
<keyword evidence="2" id="KW-1185">Reference proteome</keyword>
<protein>
    <submittedName>
        <fullName evidence="3">Enkurin domain-containing protein</fullName>
    </submittedName>
</protein>
<evidence type="ECO:0000313" key="2">
    <source>
        <dbReference type="Proteomes" id="UP000492821"/>
    </source>
</evidence>
<organism evidence="2 3">
    <name type="scientific">Panagrellus redivivus</name>
    <name type="common">Microworm</name>
    <dbReference type="NCBI Taxonomy" id="6233"/>
    <lineage>
        <taxon>Eukaryota</taxon>
        <taxon>Metazoa</taxon>
        <taxon>Ecdysozoa</taxon>
        <taxon>Nematoda</taxon>
        <taxon>Chromadorea</taxon>
        <taxon>Rhabditida</taxon>
        <taxon>Tylenchina</taxon>
        <taxon>Panagrolaimomorpha</taxon>
        <taxon>Panagrolaimoidea</taxon>
        <taxon>Panagrolaimidae</taxon>
        <taxon>Panagrellus</taxon>
    </lineage>
</organism>
<evidence type="ECO:0000256" key="1">
    <source>
        <dbReference type="SAM" id="MobiDB-lite"/>
    </source>
</evidence>
<name>A0A7E4VIG8_PANRE</name>
<reference evidence="2" key="1">
    <citation type="journal article" date="2013" name="Genetics">
        <title>The draft genome and transcriptome of Panagrellus redivivus are shaped by the harsh demands of a free-living lifestyle.</title>
        <authorList>
            <person name="Srinivasan J."/>
            <person name="Dillman A.R."/>
            <person name="Macchietto M.G."/>
            <person name="Heikkinen L."/>
            <person name="Lakso M."/>
            <person name="Fracchia K.M."/>
            <person name="Antoshechkin I."/>
            <person name="Mortazavi A."/>
            <person name="Wong G."/>
            <person name="Sternberg P.W."/>
        </authorList>
    </citation>
    <scope>NUCLEOTIDE SEQUENCE [LARGE SCALE GENOMIC DNA]</scope>
    <source>
        <strain evidence="2">MT8872</strain>
    </source>
</reference>